<keyword evidence="2" id="KW-1185">Reference proteome</keyword>
<dbReference type="Proteomes" id="UP000562929">
    <property type="component" value="Unassembled WGS sequence"/>
</dbReference>
<comment type="caution">
    <text evidence="1">The sequence shown here is derived from an EMBL/GenBank/DDBJ whole genome shotgun (WGS) entry which is preliminary data.</text>
</comment>
<dbReference type="Gene3D" id="3.90.190.10">
    <property type="entry name" value="Protein tyrosine phosphatase superfamily"/>
    <property type="match status" value="1"/>
</dbReference>
<dbReference type="AlphaFoldDB" id="A0A8H4VCC0"/>
<organism evidence="1 2">
    <name type="scientific">Ophiocordyceps camponoti-floridani</name>
    <dbReference type="NCBI Taxonomy" id="2030778"/>
    <lineage>
        <taxon>Eukaryota</taxon>
        <taxon>Fungi</taxon>
        <taxon>Dikarya</taxon>
        <taxon>Ascomycota</taxon>
        <taxon>Pezizomycotina</taxon>
        <taxon>Sordariomycetes</taxon>
        <taxon>Hypocreomycetidae</taxon>
        <taxon>Hypocreales</taxon>
        <taxon>Ophiocordycipitaceae</taxon>
        <taxon>Ophiocordyceps</taxon>
    </lineage>
</organism>
<accession>A0A8H4VCC0</accession>
<dbReference type="Pfam" id="PF13350">
    <property type="entry name" value="Y_phosphatase3"/>
    <property type="match status" value="1"/>
</dbReference>
<dbReference type="GO" id="GO:0004721">
    <property type="term" value="F:phosphoprotein phosphatase activity"/>
    <property type="evidence" value="ECO:0007669"/>
    <property type="project" value="InterPro"/>
</dbReference>
<evidence type="ECO:0000313" key="2">
    <source>
        <dbReference type="Proteomes" id="UP000562929"/>
    </source>
</evidence>
<dbReference type="EMBL" id="JAACLJ010000005">
    <property type="protein sequence ID" value="KAF4585464.1"/>
    <property type="molecule type" value="Genomic_DNA"/>
</dbReference>
<proteinExistence type="predicted"/>
<gene>
    <name evidence="1" type="ORF">GQ602_004769</name>
</gene>
<protein>
    <submittedName>
        <fullName evidence="1">Uncharacterized protein</fullName>
    </submittedName>
</protein>
<evidence type="ECO:0000313" key="1">
    <source>
        <dbReference type="EMBL" id="KAF4585464.1"/>
    </source>
</evidence>
<name>A0A8H4VCC0_9HYPO</name>
<reference evidence="1 2" key="1">
    <citation type="journal article" date="2020" name="G3 (Bethesda)">
        <title>Genetic Underpinnings of Host Manipulation by Ophiocordyceps as Revealed by Comparative Transcriptomics.</title>
        <authorList>
            <person name="Will I."/>
            <person name="Das B."/>
            <person name="Trinh T."/>
            <person name="Brachmann A."/>
            <person name="Ohm R.A."/>
            <person name="de Bekker C."/>
        </authorList>
    </citation>
    <scope>NUCLEOTIDE SEQUENCE [LARGE SCALE GENOMIC DNA]</scope>
    <source>
        <strain evidence="1 2">EC05</strain>
    </source>
</reference>
<dbReference type="SUPFAM" id="SSF52799">
    <property type="entry name" value="(Phosphotyrosine protein) phosphatases II"/>
    <property type="match status" value="1"/>
</dbReference>
<sequence length="286" mass="31903">MDQPKSAHPLQGVTNFRDVGKTVNCFLGRRLVREGVLFRSARPDDATPHDEAFLRDDLRLKTVIDLRSQTEIRQQAAKTQPGTGSTTSFINSLVFAPQLRRIEGFDYHEIGVTGRSFERHLLSKLAWWSFFKVIFLAIIGLRLRASRIIVNEVMAPIGLLGVSTVSLDCSGAQVRDALLLLSSPRSLPILIHCLLCALALMALRVPTPAIEHDYSMSDAALIVDFEQRLADIRETRFPDEWARTAKNMVPGVKAHLADKYGGIDGYLDSIGFGEEDRIKLSEALLY</sequence>
<dbReference type="InterPro" id="IPR029021">
    <property type="entry name" value="Prot-tyrosine_phosphatase-like"/>
</dbReference>
<dbReference type="OrthoDB" id="9988524at2759"/>
<dbReference type="InterPro" id="IPR026893">
    <property type="entry name" value="Tyr/Ser_Pase_IphP-type"/>
</dbReference>